<keyword evidence="3" id="KW-0406">Ion transport</keyword>
<proteinExistence type="inferred from homology"/>
<evidence type="ECO:0000256" key="3">
    <source>
        <dbReference type="ARBA" id="ARBA00022426"/>
    </source>
</evidence>
<accession>A0ABR0YZC6</accession>
<comment type="similarity">
    <text evidence="2">Belongs to the eukaryotic cobalamin transport proteins family.</text>
</comment>
<dbReference type="Gene3D" id="1.50.10.20">
    <property type="match status" value="1"/>
</dbReference>
<evidence type="ECO:0000313" key="9">
    <source>
        <dbReference type="Proteomes" id="UP001369086"/>
    </source>
</evidence>
<feature type="chain" id="PRO_5047206883" evidence="7">
    <location>
        <begin position="26"/>
        <end position="442"/>
    </location>
</feature>
<reference evidence="8 9" key="1">
    <citation type="submission" date="2021-05" db="EMBL/GenBank/DDBJ databases">
        <authorList>
            <person name="Zahm M."/>
            <person name="Klopp C."/>
            <person name="Cabau C."/>
            <person name="Kuhl H."/>
            <person name="Suciu R."/>
            <person name="Ciorpac M."/>
            <person name="Holostenco D."/>
            <person name="Gessner J."/>
            <person name="Wuertz S."/>
            <person name="Hohne C."/>
            <person name="Stock M."/>
            <person name="Gislard M."/>
            <person name="Lluch J."/>
            <person name="Milhes M."/>
            <person name="Lampietro C."/>
            <person name="Lopez Roques C."/>
            <person name="Donnadieu C."/>
            <person name="Du K."/>
            <person name="Schartl M."/>
            <person name="Guiguen Y."/>
        </authorList>
    </citation>
    <scope>NUCLEOTIDE SEQUENCE [LARGE SCALE GENOMIC DNA]</scope>
    <source>
        <strain evidence="8">Hh-F2</strain>
        <tissue evidence="8">Blood</tissue>
    </source>
</reference>
<name>A0ABR0YZC6_HUSHU</name>
<evidence type="ECO:0000256" key="6">
    <source>
        <dbReference type="ARBA" id="ARBA00023285"/>
    </source>
</evidence>
<dbReference type="Pfam" id="PF01122">
    <property type="entry name" value="Cobalamin_bind"/>
    <property type="match status" value="1"/>
</dbReference>
<keyword evidence="6" id="KW-0170">Cobalt</keyword>
<dbReference type="InterPro" id="IPR051588">
    <property type="entry name" value="Cobalamin_Transport"/>
</dbReference>
<dbReference type="Gene3D" id="2.170.130.30">
    <property type="match status" value="1"/>
</dbReference>
<sequence>MAVGCVRGALAVLLQLSVWLPVALQCSVSEIQTGQVIRLLNIMVQSENSSAASGSTPNPSILLALRLASHHDSDTERGMLARLQVDAVKRVQEGLPFSSGTVALYCLAMQASCADPSLTPAPGLKGGKKAMDLRKLLEKKLKEEIDNIDSKNVPLTNYYQVSLDILALCMMGKPVTSHSVQSLIEASDNGGFSYGEKYSVDTASVAVLALTCVKRSIKAPDRMVLRLKILNALKCLIKNILQETTSDGLIGNLYSTGLAMQALSVTSTNYDCSRTIQTLLERAGSGSFENPMAASQITPSLENRNYLELNKLDCKDFEKTLDGSVLPLAPPTAPEGVITVHYRVEDGIHYSFNDSIEVTVLWGPHYCRSWRRRNKISPAKFRFTVEQSSWGPFVTSIQVLAGNTEERTYWQFLTGSNALDQGVGDYKPLRQGEYIVAKFSTY</sequence>
<organism evidence="8 9">
    <name type="scientific">Huso huso</name>
    <name type="common">Beluga</name>
    <name type="synonym">Acipenser huso</name>
    <dbReference type="NCBI Taxonomy" id="61971"/>
    <lineage>
        <taxon>Eukaryota</taxon>
        <taxon>Metazoa</taxon>
        <taxon>Chordata</taxon>
        <taxon>Craniata</taxon>
        <taxon>Vertebrata</taxon>
        <taxon>Euteleostomi</taxon>
        <taxon>Actinopterygii</taxon>
        <taxon>Chondrostei</taxon>
        <taxon>Acipenseriformes</taxon>
        <taxon>Acipenseridae</taxon>
        <taxon>Huso</taxon>
    </lineage>
</organism>
<evidence type="ECO:0000313" key="8">
    <source>
        <dbReference type="EMBL" id="KAK6477823.1"/>
    </source>
</evidence>
<dbReference type="EMBL" id="JAHFZB010000020">
    <property type="protein sequence ID" value="KAK6477823.1"/>
    <property type="molecule type" value="Genomic_DNA"/>
</dbReference>
<feature type="signal peptide" evidence="7">
    <location>
        <begin position="1"/>
        <end position="25"/>
    </location>
</feature>
<evidence type="ECO:0000256" key="2">
    <source>
        <dbReference type="ARBA" id="ARBA00006449"/>
    </source>
</evidence>
<comment type="caution">
    <text evidence="8">The sequence shown here is derived from an EMBL/GenBank/DDBJ whole genome shotgun (WGS) entry which is preliminary data.</text>
</comment>
<dbReference type="Proteomes" id="UP001369086">
    <property type="component" value="Unassembled WGS sequence"/>
</dbReference>
<evidence type="ECO:0000256" key="4">
    <source>
        <dbReference type="ARBA" id="ARBA00022525"/>
    </source>
</evidence>
<keyword evidence="3" id="KW-0813">Transport</keyword>
<gene>
    <name evidence="8" type="ORF">HHUSO_G21440</name>
</gene>
<evidence type="ECO:0000256" key="1">
    <source>
        <dbReference type="ARBA" id="ARBA00004613"/>
    </source>
</evidence>
<dbReference type="PANTHER" id="PTHR10559:SF15">
    <property type="entry name" value="COBALAMIN BINDING INTRINSIC FACTOR"/>
    <property type="match status" value="1"/>
</dbReference>
<comment type="subcellular location">
    <subcellularLocation>
        <location evidence="1">Secreted</location>
    </subcellularLocation>
</comment>
<keyword evidence="3" id="KW-0171">Cobalt transport</keyword>
<dbReference type="InterPro" id="IPR002157">
    <property type="entry name" value="Cbl-bd_prot"/>
</dbReference>
<dbReference type="PANTHER" id="PTHR10559">
    <property type="entry name" value="TRANSCOBALAMIN-1/GASTRIC INTRINSIC FACTOR"/>
    <property type="match status" value="1"/>
</dbReference>
<evidence type="ECO:0000256" key="7">
    <source>
        <dbReference type="SAM" id="SignalP"/>
    </source>
</evidence>
<keyword evidence="5 7" id="KW-0732">Signal</keyword>
<keyword evidence="4" id="KW-0964">Secreted</keyword>
<evidence type="ECO:0000256" key="5">
    <source>
        <dbReference type="ARBA" id="ARBA00022729"/>
    </source>
</evidence>
<keyword evidence="9" id="KW-1185">Reference proteome</keyword>
<protein>
    <submittedName>
        <fullName evidence="8">Transcobalamin-1-like</fullName>
    </submittedName>
</protein>